<evidence type="ECO:0000313" key="1">
    <source>
        <dbReference type="EMBL" id="QCT03747.1"/>
    </source>
</evidence>
<reference evidence="1 2" key="1">
    <citation type="submission" date="2019-05" db="EMBL/GenBank/DDBJ databases">
        <authorList>
            <person name="Chen C."/>
        </authorList>
    </citation>
    <scope>NUCLEOTIDE SEQUENCE [LARGE SCALE GENOMIC DNA]</scope>
    <source>
        <strain evidence="1 2">HB172198</strain>
    </source>
</reference>
<dbReference type="Proteomes" id="UP000300879">
    <property type="component" value="Chromosome"/>
</dbReference>
<accession>A0A4P8XLT3</accession>
<name>A0A4P8XLT3_9BACL</name>
<gene>
    <name evidence="1" type="ORF">E6C60_3036</name>
</gene>
<proteinExistence type="predicted"/>
<dbReference type="AlphaFoldDB" id="A0A4P8XLT3"/>
<organism evidence="1 2">
    <name type="scientific">Paenibacillus algicola</name>
    <dbReference type="NCBI Taxonomy" id="2565926"/>
    <lineage>
        <taxon>Bacteria</taxon>
        <taxon>Bacillati</taxon>
        <taxon>Bacillota</taxon>
        <taxon>Bacilli</taxon>
        <taxon>Bacillales</taxon>
        <taxon>Paenibacillaceae</taxon>
        <taxon>Paenibacillus</taxon>
    </lineage>
</organism>
<protein>
    <submittedName>
        <fullName evidence="1">Transposase IS4 family protein</fullName>
    </submittedName>
</protein>
<sequence length="55" mass="6348">MAIRKARQGKTYSVTIISGVHAEQMAFQESEAFKEKAKERYKIEAKNSELKHRHG</sequence>
<dbReference type="EMBL" id="CP040396">
    <property type="protein sequence ID" value="QCT03747.1"/>
    <property type="molecule type" value="Genomic_DNA"/>
</dbReference>
<evidence type="ECO:0000313" key="2">
    <source>
        <dbReference type="Proteomes" id="UP000300879"/>
    </source>
</evidence>
<keyword evidence="2" id="KW-1185">Reference proteome</keyword>
<dbReference type="KEGG" id="palo:E6C60_3036"/>